<gene>
    <name evidence="1" type="ORF">OHU69_04895</name>
</gene>
<reference evidence="1" key="1">
    <citation type="submission" date="2022-10" db="EMBL/GenBank/DDBJ databases">
        <title>The complete genomes of actinobacterial strains from the NBC collection.</title>
        <authorList>
            <person name="Joergensen T.S."/>
            <person name="Alvarez Arevalo M."/>
            <person name="Sterndorff E.B."/>
            <person name="Faurdal D."/>
            <person name="Vuksanovic O."/>
            <person name="Mourched A.-S."/>
            <person name="Charusanti P."/>
            <person name="Shaw S."/>
            <person name="Blin K."/>
            <person name="Weber T."/>
        </authorList>
    </citation>
    <scope>NUCLEOTIDE SEQUENCE</scope>
    <source>
        <strain evidence="1">NBC_00119</strain>
    </source>
</reference>
<name>A0AAU1U143_9ACTN</name>
<accession>A0AAU1U143</accession>
<sequence length="76" mass="7632">MRGVAAGAATAPAPFSGELLRREEGALDVHVGVHETGIRMPVASISSRASAGVPGGSTALIALPRISTSARGTPRR</sequence>
<dbReference type="AlphaFoldDB" id="A0AAU1U143"/>
<evidence type="ECO:0000313" key="1">
    <source>
        <dbReference type="EMBL" id="WTS10462.1"/>
    </source>
</evidence>
<dbReference type="EMBL" id="CP108195">
    <property type="protein sequence ID" value="WTS10462.1"/>
    <property type="molecule type" value="Genomic_DNA"/>
</dbReference>
<proteinExistence type="predicted"/>
<protein>
    <submittedName>
        <fullName evidence="1">Uncharacterized protein</fullName>
    </submittedName>
</protein>
<organism evidence="1">
    <name type="scientific">Streptomyces sp. NBC_00119</name>
    <dbReference type="NCBI Taxonomy" id="2975659"/>
    <lineage>
        <taxon>Bacteria</taxon>
        <taxon>Bacillati</taxon>
        <taxon>Actinomycetota</taxon>
        <taxon>Actinomycetes</taxon>
        <taxon>Kitasatosporales</taxon>
        <taxon>Streptomycetaceae</taxon>
        <taxon>Streptomyces</taxon>
    </lineage>
</organism>